<name>A0A8H5PPM6_9HYPO</name>
<proteinExistence type="predicted"/>
<accession>A0A8H5PPM6</accession>
<dbReference type="EMBL" id="JAAOAR010000089">
    <property type="protein sequence ID" value="KAF5600657.1"/>
    <property type="molecule type" value="Genomic_DNA"/>
</dbReference>
<reference evidence="1 2" key="1">
    <citation type="submission" date="2020-05" db="EMBL/GenBank/DDBJ databases">
        <title>Identification and distribution of gene clusters putatively required for synthesis of sphingolipid metabolism inhibitors in phylogenetically diverse species of the filamentous fungus Fusarium.</title>
        <authorList>
            <person name="Kim H.-S."/>
            <person name="Busman M."/>
            <person name="Brown D.W."/>
            <person name="Divon H."/>
            <person name="Uhlig S."/>
            <person name="Proctor R.H."/>
        </authorList>
    </citation>
    <scope>NUCLEOTIDE SEQUENCE [LARGE SCALE GENOMIC DNA]</scope>
    <source>
        <strain evidence="1 2">NRRL 25211</strain>
    </source>
</reference>
<evidence type="ECO:0000313" key="2">
    <source>
        <dbReference type="Proteomes" id="UP000544095"/>
    </source>
</evidence>
<sequence>MADSSSSLSSPPTNPQIVGSVEGLLREVVSDIGDITTHLDTINGRLDTLETTVRDHGQHLARIDRRLASLTATTTNLHARALNSSAWALSSALTPLVNPVTGDAIPDFPRTYGEVQRLNGMYMKPYLPVVAFNADFIIAARELGGLLRALNLRGARNAEQKRVDFIRAIGITKLVRR</sequence>
<comment type="caution">
    <text evidence="1">The sequence shown here is derived from an EMBL/GenBank/DDBJ whole genome shotgun (WGS) entry which is preliminary data.</text>
</comment>
<keyword evidence="2" id="KW-1185">Reference proteome</keyword>
<gene>
    <name evidence="1" type="ORF">FPANT_2195</name>
</gene>
<dbReference type="AlphaFoldDB" id="A0A8H5PPM6"/>
<protein>
    <submittedName>
        <fullName evidence="1">Uncharacterized protein</fullName>
    </submittedName>
</protein>
<evidence type="ECO:0000313" key="1">
    <source>
        <dbReference type="EMBL" id="KAF5600657.1"/>
    </source>
</evidence>
<dbReference type="Proteomes" id="UP000544095">
    <property type="component" value="Unassembled WGS sequence"/>
</dbReference>
<organism evidence="1 2">
    <name type="scientific">Fusarium pseudoanthophilum</name>
    <dbReference type="NCBI Taxonomy" id="48495"/>
    <lineage>
        <taxon>Eukaryota</taxon>
        <taxon>Fungi</taxon>
        <taxon>Dikarya</taxon>
        <taxon>Ascomycota</taxon>
        <taxon>Pezizomycotina</taxon>
        <taxon>Sordariomycetes</taxon>
        <taxon>Hypocreomycetidae</taxon>
        <taxon>Hypocreales</taxon>
        <taxon>Nectriaceae</taxon>
        <taxon>Fusarium</taxon>
        <taxon>Fusarium fujikuroi species complex</taxon>
    </lineage>
</organism>